<evidence type="ECO:0000259" key="7">
    <source>
        <dbReference type="PROSITE" id="PS50011"/>
    </source>
</evidence>
<keyword evidence="1" id="KW-0808">Transferase</keyword>
<dbReference type="InterPro" id="IPR008271">
    <property type="entry name" value="Ser/Thr_kinase_AS"/>
</dbReference>
<evidence type="ECO:0000256" key="3">
    <source>
        <dbReference type="ARBA" id="ARBA00022777"/>
    </source>
</evidence>
<dbReference type="EMBL" id="MU006224">
    <property type="protein sequence ID" value="KAF2827275.1"/>
    <property type="molecule type" value="Genomic_DNA"/>
</dbReference>
<dbReference type="InterPro" id="IPR017441">
    <property type="entry name" value="Protein_kinase_ATP_BS"/>
</dbReference>
<keyword evidence="3 8" id="KW-0418">Kinase</keyword>
<comment type="similarity">
    <text evidence="5">Belongs to the protein kinase superfamily. Ser/Thr protein kinase family. GCN2 subfamily.</text>
</comment>
<dbReference type="GO" id="GO:0005737">
    <property type="term" value="C:cytoplasm"/>
    <property type="evidence" value="ECO:0007669"/>
    <property type="project" value="TreeGrafter"/>
</dbReference>
<organism evidence="8 9">
    <name type="scientific">Ophiobolus disseminans</name>
    <dbReference type="NCBI Taxonomy" id="1469910"/>
    <lineage>
        <taxon>Eukaryota</taxon>
        <taxon>Fungi</taxon>
        <taxon>Dikarya</taxon>
        <taxon>Ascomycota</taxon>
        <taxon>Pezizomycotina</taxon>
        <taxon>Dothideomycetes</taxon>
        <taxon>Pleosporomycetidae</taxon>
        <taxon>Pleosporales</taxon>
        <taxon>Pleosporineae</taxon>
        <taxon>Phaeosphaeriaceae</taxon>
        <taxon>Ophiobolus</taxon>
    </lineage>
</organism>
<dbReference type="SUPFAM" id="SSF56112">
    <property type="entry name" value="Protein kinase-like (PK-like)"/>
    <property type="match status" value="1"/>
</dbReference>
<dbReference type="PROSITE" id="PS00108">
    <property type="entry name" value="PROTEIN_KINASE_ST"/>
    <property type="match status" value="1"/>
</dbReference>
<keyword evidence="4 6" id="KW-0067">ATP-binding</keyword>
<reference evidence="8" key="1">
    <citation type="journal article" date="2020" name="Stud. Mycol.">
        <title>101 Dothideomycetes genomes: a test case for predicting lifestyles and emergence of pathogens.</title>
        <authorList>
            <person name="Haridas S."/>
            <person name="Albert R."/>
            <person name="Binder M."/>
            <person name="Bloem J."/>
            <person name="Labutti K."/>
            <person name="Salamov A."/>
            <person name="Andreopoulos B."/>
            <person name="Baker S."/>
            <person name="Barry K."/>
            <person name="Bills G."/>
            <person name="Bluhm B."/>
            <person name="Cannon C."/>
            <person name="Castanera R."/>
            <person name="Culley D."/>
            <person name="Daum C."/>
            <person name="Ezra D."/>
            <person name="Gonzalez J."/>
            <person name="Henrissat B."/>
            <person name="Kuo A."/>
            <person name="Liang C."/>
            <person name="Lipzen A."/>
            <person name="Lutzoni F."/>
            <person name="Magnuson J."/>
            <person name="Mondo S."/>
            <person name="Nolan M."/>
            <person name="Ohm R."/>
            <person name="Pangilinan J."/>
            <person name="Park H.-J."/>
            <person name="Ramirez L."/>
            <person name="Alfaro M."/>
            <person name="Sun H."/>
            <person name="Tritt A."/>
            <person name="Yoshinaga Y."/>
            <person name="Zwiers L.-H."/>
            <person name="Turgeon B."/>
            <person name="Goodwin S."/>
            <person name="Spatafora J."/>
            <person name="Crous P."/>
            <person name="Grigoriev I."/>
        </authorList>
    </citation>
    <scope>NUCLEOTIDE SEQUENCE</scope>
    <source>
        <strain evidence="8">CBS 113818</strain>
    </source>
</reference>
<keyword evidence="2 6" id="KW-0547">Nucleotide-binding</keyword>
<accession>A0A6A7A3Y2</accession>
<evidence type="ECO:0000256" key="4">
    <source>
        <dbReference type="ARBA" id="ARBA00022840"/>
    </source>
</evidence>
<name>A0A6A7A3Y2_9PLEO</name>
<proteinExistence type="inferred from homology"/>
<evidence type="ECO:0000256" key="2">
    <source>
        <dbReference type="ARBA" id="ARBA00022741"/>
    </source>
</evidence>
<dbReference type="GO" id="GO:0004672">
    <property type="term" value="F:protein kinase activity"/>
    <property type="evidence" value="ECO:0007669"/>
    <property type="project" value="InterPro"/>
</dbReference>
<keyword evidence="9" id="KW-1185">Reference proteome</keyword>
<dbReference type="InterPro" id="IPR000719">
    <property type="entry name" value="Prot_kinase_dom"/>
</dbReference>
<protein>
    <submittedName>
        <fullName evidence="8">Kinase-like protein</fullName>
    </submittedName>
</protein>
<dbReference type="Gene3D" id="1.10.510.10">
    <property type="entry name" value="Transferase(Phosphotransferase) domain 1"/>
    <property type="match status" value="1"/>
</dbReference>
<dbReference type="OrthoDB" id="5986190at2759"/>
<evidence type="ECO:0000313" key="9">
    <source>
        <dbReference type="Proteomes" id="UP000799424"/>
    </source>
</evidence>
<dbReference type="GO" id="GO:0005524">
    <property type="term" value="F:ATP binding"/>
    <property type="evidence" value="ECO:0007669"/>
    <property type="project" value="UniProtKB-UniRule"/>
</dbReference>
<dbReference type="SMART" id="SM00220">
    <property type="entry name" value="S_TKc"/>
    <property type="match status" value="1"/>
</dbReference>
<dbReference type="InterPro" id="IPR050339">
    <property type="entry name" value="CC_SR_Kinase"/>
</dbReference>
<dbReference type="Proteomes" id="UP000799424">
    <property type="component" value="Unassembled WGS sequence"/>
</dbReference>
<evidence type="ECO:0000313" key="8">
    <source>
        <dbReference type="EMBL" id="KAF2827275.1"/>
    </source>
</evidence>
<dbReference type="InterPro" id="IPR011009">
    <property type="entry name" value="Kinase-like_dom_sf"/>
</dbReference>
<feature type="domain" description="Protein kinase" evidence="7">
    <location>
        <begin position="175"/>
        <end position="495"/>
    </location>
</feature>
<sequence length="808" mass="93388">MAALNYPSCERARERLVGQQVTTCSNHLPRACPTSYFPRSRIVKVLTDFPVQDIFTCDCQRCQRHADALTGGDYRKKGVEENELLGPYATIYGLLIFLGYPGLISIFQGYRITLENGYLNEGNLSCLDQCRTITPGQRLIIRDEILEAQYRFHVQDFLARKTVTTIGEKEVFPIQEDDVPIGKGDFGEVYAFKFPDEYVDVSLRSRQIGKYARKIFDRRWTADTAKEWVNHLYANGLQHPNLMEALAAFEHGSYFFIVYELAQCTLWNFLSGTGGVDYTSQELWTQAQGLSNGLAYLHGQVVTGGRRENERMYHLDLKPSNILIVDKIMKIADFGLSDYKPDPRLTESVLVGDSRREAVKVYGPPAGRVSDRYDVYSLGAIFSEIASYDIGNETRVVEYRDRRKRNTPEGYENDVSMQFFCPKDFTLKRSVVEEHLQILEIVEESKDLSSETSLQSWQENFYHTDLFDMIKEMLHETATERPAAVEVATRLDSRIRQASRAIRGSLPYKLDIWDSTIKGNVPVDDDPEPPELQNRLRAFVGESRYGLWLYPTPDEGPVRLRRFVFDRMLKELEVKVVRERRQGVKPLYLAGAEHYPLSLVHAKGEAPMTYRFATLPEALRFQGIMTGEYIYHNLSIKLLHFEFLERKSEFRLYGQTKRYKYIEQVAIREPAHLQFWTPHEVKIGQVSSVPLDLKLALLTEERLYLIQVTKQFQSQSDMKASEQARMIRFAKADILTFQTSNGIPLTFKVPQRYRNNDRSRPHDSRHDEVRLHVRNETDVVTFWQTIETLREYLPDSLPRGVSHTQDIG</sequence>
<dbReference type="PROSITE" id="PS00107">
    <property type="entry name" value="PROTEIN_KINASE_ATP"/>
    <property type="match status" value="1"/>
</dbReference>
<dbReference type="GO" id="GO:0005634">
    <property type="term" value="C:nucleus"/>
    <property type="evidence" value="ECO:0007669"/>
    <property type="project" value="TreeGrafter"/>
</dbReference>
<dbReference type="Pfam" id="PF00069">
    <property type="entry name" value="Pkinase"/>
    <property type="match status" value="1"/>
</dbReference>
<dbReference type="AlphaFoldDB" id="A0A6A7A3Y2"/>
<dbReference type="PROSITE" id="PS50011">
    <property type="entry name" value="PROTEIN_KINASE_DOM"/>
    <property type="match status" value="1"/>
</dbReference>
<gene>
    <name evidence="8" type="ORF">CC86DRAFT_454976</name>
</gene>
<evidence type="ECO:0000256" key="1">
    <source>
        <dbReference type="ARBA" id="ARBA00022679"/>
    </source>
</evidence>
<evidence type="ECO:0000256" key="6">
    <source>
        <dbReference type="PROSITE-ProRule" id="PRU10141"/>
    </source>
</evidence>
<dbReference type="CDD" id="cd00180">
    <property type="entry name" value="PKc"/>
    <property type="match status" value="1"/>
</dbReference>
<feature type="binding site" evidence="6">
    <location>
        <position position="214"/>
    </location>
    <ligand>
        <name>ATP</name>
        <dbReference type="ChEBI" id="CHEBI:30616"/>
    </ligand>
</feature>
<dbReference type="PANTHER" id="PTHR11042">
    <property type="entry name" value="EUKARYOTIC TRANSLATION INITIATION FACTOR 2-ALPHA KINASE EIF2-ALPHA KINASE -RELATED"/>
    <property type="match status" value="1"/>
</dbReference>
<evidence type="ECO:0000256" key="5">
    <source>
        <dbReference type="ARBA" id="ARBA00037982"/>
    </source>
</evidence>